<dbReference type="GO" id="GO:0006906">
    <property type="term" value="P:vesicle fusion"/>
    <property type="evidence" value="ECO:0007669"/>
    <property type="project" value="TreeGrafter"/>
</dbReference>
<name>A0A7S3M5W9_9STRA</name>
<organism evidence="10">
    <name type="scientific">Spumella elongata</name>
    <dbReference type="NCBI Taxonomy" id="89044"/>
    <lineage>
        <taxon>Eukaryota</taxon>
        <taxon>Sar</taxon>
        <taxon>Stramenopiles</taxon>
        <taxon>Ochrophyta</taxon>
        <taxon>Chrysophyceae</taxon>
        <taxon>Chromulinales</taxon>
        <taxon>Chromulinaceae</taxon>
        <taxon>Spumella</taxon>
    </lineage>
</organism>
<dbReference type="GO" id="GO:0005794">
    <property type="term" value="C:Golgi apparatus"/>
    <property type="evidence" value="ECO:0007669"/>
    <property type="project" value="TreeGrafter"/>
</dbReference>
<evidence type="ECO:0000256" key="7">
    <source>
        <dbReference type="ARBA" id="ARBA00023054"/>
    </source>
</evidence>
<dbReference type="AlphaFoldDB" id="A0A7S3M5W9"/>
<evidence type="ECO:0000256" key="2">
    <source>
        <dbReference type="ARBA" id="ARBA00006108"/>
    </source>
</evidence>
<dbReference type="InterPro" id="IPR010989">
    <property type="entry name" value="SNARE"/>
</dbReference>
<evidence type="ECO:0000256" key="6">
    <source>
        <dbReference type="ARBA" id="ARBA00022989"/>
    </source>
</evidence>
<dbReference type="SUPFAM" id="SSF47661">
    <property type="entry name" value="t-snare proteins"/>
    <property type="match status" value="1"/>
</dbReference>
<dbReference type="GO" id="GO:0031902">
    <property type="term" value="C:late endosome membrane"/>
    <property type="evidence" value="ECO:0007669"/>
    <property type="project" value="TreeGrafter"/>
</dbReference>
<dbReference type="Pfam" id="PF12352">
    <property type="entry name" value="V-SNARE_C"/>
    <property type="match status" value="1"/>
</dbReference>
<evidence type="ECO:0000256" key="3">
    <source>
        <dbReference type="ARBA" id="ARBA00022448"/>
    </source>
</evidence>
<dbReference type="GO" id="GO:0005484">
    <property type="term" value="F:SNAP receptor activity"/>
    <property type="evidence" value="ECO:0007669"/>
    <property type="project" value="TreeGrafter"/>
</dbReference>
<keyword evidence="7" id="KW-0175">Coiled coil</keyword>
<reference evidence="10" key="1">
    <citation type="submission" date="2021-01" db="EMBL/GenBank/DDBJ databases">
        <authorList>
            <person name="Corre E."/>
            <person name="Pelletier E."/>
            <person name="Niang G."/>
            <person name="Scheremetjew M."/>
            <person name="Finn R."/>
            <person name="Kale V."/>
            <person name="Holt S."/>
            <person name="Cochrane G."/>
            <person name="Meng A."/>
            <person name="Brown T."/>
            <person name="Cohen L."/>
        </authorList>
    </citation>
    <scope>NUCLEOTIDE SEQUENCE</scope>
    <source>
        <strain evidence="10">CCAP 955/1</strain>
    </source>
</reference>
<protein>
    <recommendedName>
        <fullName evidence="9">Vesicle transport v-SNARE N-terminal domain-containing protein</fullName>
    </recommendedName>
</protein>
<evidence type="ECO:0000256" key="8">
    <source>
        <dbReference type="ARBA" id="ARBA00023136"/>
    </source>
</evidence>
<dbReference type="GO" id="GO:0005789">
    <property type="term" value="C:endoplasmic reticulum membrane"/>
    <property type="evidence" value="ECO:0007669"/>
    <property type="project" value="TreeGrafter"/>
</dbReference>
<evidence type="ECO:0000256" key="1">
    <source>
        <dbReference type="ARBA" id="ARBA00004211"/>
    </source>
</evidence>
<keyword evidence="6" id="KW-1133">Transmembrane helix</keyword>
<dbReference type="Pfam" id="PF05008">
    <property type="entry name" value="V-SNARE"/>
    <property type="match status" value="1"/>
</dbReference>
<evidence type="ECO:0000313" key="10">
    <source>
        <dbReference type="EMBL" id="CAE0283029.1"/>
    </source>
</evidence>
<evidence type="ECO:0000256" key="5">
    <source>
        <dbReference type="ARBA" id="ARBA00022927"/>
    </source>
</evidence>
<keyword evidence="3" id="KW-0813">Transport</keyword>
<dbReference type="CDD" id="cd15862">
    <property type="entry name" value="SNARE_Vti1"/>
    <property type="match status" value="1"/>
</dbReference>
<dbReference type="GO" id="GO:0031201">
    <property type="term" value="C:SNARE complex"/>
    <property type="evidence" value="ECO:0007669"/>
    <property type="project" value="TreeGrafter"/>
</dbReference>
<dbReference type="Gene3D" id="1.20.5.110">
    <property type="match status" value="1"/>
</dbReference>
<dbReference type="PANTHER" id="PTHR21230:SF26">
    <property type="entry name" value="VESICLE TRANSPORT THROUGH INTERACTION WITH T-SNARES HOMOLOG 1A"/>
    <property type="match status" value="1"/>
</dbReference>
<keyword evidence="4" id="KW-0812">Transmembrane</keyword>
<gene>
    <name evidence="10" type="ORF">SELO1098_LOCUS11863</name>
</gene>
<keyword evidence="5" id="KW-0653">Protein transport</keyword>
<comment type="subcellular location">
    <subcellularLocation>
        <location evidence="1">Membrane</location>
        <topology evidence="1">Single-pass type IV membrane protein</topology>
    </subcellularLocation>
</comment>
<dbReference type="SUPFAM" id="SSF58038">
    <property type="entry name" value="SNARE fusion complex"/>
    <property type="match status" value="1"/>
</dbReference>
<comment type="similarity">
    <text evidence="2">Belongs to the VTI1 family.</text>
</comment>
<sequence length="186" mass="21667">MSEIFDAYCDDLKFLATDLKNNLEVLRSGENFESARKTIQAVLDQSTDLVKQVEVEVRGHSSQERRILTEKLKIYKDEFFQLKQEFDSVVFQSQKSQLVGKSGEDRGRMLETNEKMRRQNEIIENCKRTVAETEEIGIETIAELQNNREKIESARAKGQEFHAVADDADKRLKSMWFRHKTWGLFG</sequence>
<dbReference type="PANTHER" id="PTHR21230">
    <property type="entry name" value="VESICLE TRANSPORT V-SNARE PROTEIN VTI1-RELATED"/>
    <property type="match status" value="1"/>
</dbReference>
<dbReference type="GO" id="GO:0012507">
    <property type="term" value="C:ER to Golgi transport vesicle membrane"/>
    <property type="evidence" value="ECO:0007669"/>
    <property type="project" value="TreeGrafter"/>
</dbReference>
<dbReference type="EMBL" id="HBIC01023793">
    <property type="protein sequence ID" value="CAE0283029.1"/>
    <property type="molecule type" value="Transcribed_RNA"/>
</dbReference>
<dbReference type="GO" id="GO:0006886">
    <property type="term" value="P:intracellular protein transport"/>
    <property type="evidence" value="ECO:0007669"/>
    <property type="project" value="InterPro"/>
</dbReference>
<evidence type="ECO:0000256" key="4">
    <source>
        <dbReference type="ARBA" id="ARBA00022692"/>
    </source>
</evidence>
<evidence type="ECO:0000259" key="9">
    <source>
        <dbReference type="Pfam" id="PF05008"/>
    </source>
</evidence>
<dbReference type="InterPro" id="IPR038407">
    <property type="entry name" value="v-SNARE_N_sf"/>
</dbReference>
<feature type="domain" description="Vesicle transport v-SNARE N-terminal" evidence="9">
    <location>
        <begin position="1"/>
        <end position="87"/>
    </location>
</feature>
<proteinExistence type="inferred from homology"/>
<dbReference type="InterPro" id="IPR007705">
    <property type="entry name" value="Vesicle_trsprt_v-SNARE_N"/>
</dbReference>
<dbReference type="GO" id="GO:0000149">
    <property type="term" value="F:SNARE binding"/>
    <property type="evidence" value="ECO:0007669"/>
    <property type="project" value="TreeGrafter"/>
</dbReference>
<accession>A0A7S3M5W9</accession>
<keyword evidence="8" id="KW-0472">Membrane</keyword>
<dbReference type="Gene3D" id="1.20.58.400">
    <property type="entry name" value="t-snare proteins"/>
    <property type="match status" value="1"/>
</dbReference>